<evidence type="ECO:0000313" key="2">
    <source>
        <dbReference type="EMBL" id="EYC10145.1"/>
    </source>
</evidence>
<name>A0A016U4S2_9BILA</name>
<reference evidence="3" key="1">
    <citation type="journal article" date="2015" name="Nat. Genet.">
        <title>The genome and transcriptome of the zoonotic hookworm Ancylostoma ceylanicum identify infection-specific gene families.</title>
        <authorList>
            <person name="Schwarz E.M."/>
            <person name="Hu Y."/>
            <person name="Antoshechkin I."/>
            <person name="Miller M.M."/>
            <person name="Sternberg P.W."/>
            <person name="Aroian R.V."/>
        </authorList>
    </citation>
    <scope>NUCLEOTIDE SEQUENCE</scope>
    <source>
        <strain evidence="3">HY135</strain>
    </source>
</reference>
<dbReference type="Proteomes" id="UP000024635">
    <property type="component" value="Unassembled WGS sequence"/>
</dbReference>
<feature type="region of interest" description="Disordered" evidence="1">
    <location>
        <begin position="43"/>
        <end position="70"/>
    </location>
</feature>
<evidence type="ECO:0000313" key="3">
    <source>
        <dbReference type="Proteomes" id="UP000024635"/>
    </source>
</evidence>
<gene>
    <name evidence="2" type="primary">Acey_s0057.g2788</name>
    <name evidence="2" type="ORF">Y032_0057g2788</name>
</gene>
<feature type="compositionally biased region" description="Polar residues" evidence="1">
    <location>
        <begin position="45"/>
        <end position="54"/>
    </location>
</feature>
<accession>A0A016U4S2</accession>
<evidence type="ECO:0000256" key="1">
    <source>
        <dbReference type="SAM" id="MobiDB-lite"/>
    </source>
</evidence>
<sequence length="70" mass="7930">MAEAFERVLLNVAYCDSTVEDEESLDDNDEKMDVDWNVDCENIETRSSPSNTPFIESVGKPIPTEQPSLY</sequence>
<dbReference type="AlphaFoldDB" id="A0A016U4S2"/>
<organism evidence="2 3">
    <name type="scientific">Ancylostoma ceylanicum</name>
    <dbReference type="NCBI Taxonomy" id="53326"/>
    <lineage>
        <taxon>Eukaryota</taxon>
        <taxon>Metazoa</taxon>
        <taxon>Ecdysozoa</taxon>
        <taxon>Nematoda</taxon>
        <taxon>Chromadorea</taxon>
        <taxon>Rhabditida</taxon>
        <taxon>Rhabditina</taxon>
        <taxon>Rhabditomorpha</taxon>
        <taxon>Strongyloidea</taxon>
        <taxon>Ancylostomatidae</taxon>
        <taxon>Ancylostomatinae</taxon>
        <taxon>Ancylostoma</taxon>
    </lineage>
</organism>
<protein>
    <submittedName>
        <fullName evidence="2">Uncharacterized protein</fullName>
    </submittedName>
</protein>
<dbReference type="EMBL" id="JARK01001393">
    <property type="protein sequence ID" value="EYC10145.1"/>
    <property type="molecule type" value="Genomic_DNA"/>
</dbReference>
<proteinExistence type="predicted"/>
<keyword evidence="3" id="KW-1185">Reference proteome</keyword>
<comment type="caution">
    <text evidence="2">The sequence shown here is derived from an EMBL/GenBank/DDBJ whole genome shotgun (WGS) entry which is preliminary data.</text>
</comment>